<evidence type="ECO:0000256" key="4">
    <source>
        <dbReference type="ARBA" id="ARBA00023136"/>
    </source>
</evidence>
<sequence>MKISKIKILEKELSLAHLIRTKFPIVDFVTDTLSVLDQAIRILQSIIDITVENNMLKTCLHTMSLLQCIKQLCELLDLSEEELSKIFKNVSRLSEPDVEKERFICKVVNNIPMIDVGCLVILIMIVARWLQIRSARYWFH</sequence>
<evidence type="ECO:0000256" key="2">
    <source>
        <dbReference type="ARBA" id="ARBA00022692"/>
    </source>
</evidence>
<dbReference type="GO" id="GO:0043138">
    <property type="term" value="F:3'-5' DNA helicase activity"/>
    <property type="evidence" value="ECO:0007669"/>
    <property type="project" value="TreeGrafter"/>
</dbReference>
<evidence type="ECO:0000259" key="6">
    <source>
        <dbReference type="Pfam" id="PF02889"/>
    </source>
</evidence>
<comment type="subcellular location">
    <subcellularLocation>
        <location evidence="1">Membrane</location>
        <topology evidence="1">Multi-pass membrane protein</topology>
    </subcellularLocation>
</comment>
<keyword evidence="4 5" id="KW-0472">Membrane</keyword>
<keyword evidence="2 5" id="KW-0812">Transmembrane</keyword>
<dbReference type="InterPro" id="IPR004179">
    <property type="entry name" value="Sec63-dom"/>
</dbReference>
<dbReference type="GO" id="GO:0003723">
    <property type="term" value="F:RNA binding"/>
    <property type="evidence" value="ECO:0007669"/>
    <property type="project" value="TreeGrafter"/>
</dbReference>
<evidence type="ECO:0000256" key="3">
    <source>
        <dbReference type="ARBA" id="ARBA00022989"/>
    </source>
</evidence>
<dbReference type="GO" id="GO:0005634">
    <property type="term" value="C:nucleus"/>
    <property type="evidence" value="ECO:0007669"/>
    <property type="project" value="TreeGrafter"/>
</dbReference>
<keyword evidence="3 5" id="KW-1133">Transmembrane helix</keyword>
<protein>
    <submittedName>
        <fullName evidence="7">11267_t:CDS:1</fullName>
    </submittedName>
</protein>
<dbReference type="OrthoDB" id="5575at2759"/>
<comment type="caution">
    <text evidence="7">The sequence shown here is derived from an EMBL/GenBank/DDBJ whole genome shotgun (WGS) entry which is preliminary data.</text>
</comment>
<accession>A0A9W4SZU2</accession>
<evidence type="ECO:0000256" key="1">
    <source>
        <dbReference type="ARBA" id="ARBA00004141"/>
    </source>
</evidence>
<dbReference type="Pfam" id="PF02889">
    <property type="entry name" value="Sec63"/>
    <property type="match status" value="1"/>
</dbReference>
<evidence type="ECO:0000313" key="7">
    <source>
        <dbReference type="EMBL" id="CAI2186608.1"/>
    </source>
</evidence>
<dbReference type="PANTHER" id="PTHR24075">
    <property type="entry name" value="SEC63 DOMAIN-CONTAINING"/>
    <property type="match status" value="1"/>
</dbReference>
<keyword evidence="8" id="KW-1185">Reference proteome</keyword>
<feature type="transmembrane region" description="Helical" evidence="5">
    <location>
        <begin position="111"/>
        <end position="130"/>
    </location>
</feature>
<dbReference type="SUPFAM" id="SSF158702">
    <property type="entry name" value="Sec63 N-terminal domain-like"/>
    <property type="match status" value="1"/>
</dbReference>
<dbReference type="Gene3D" id="1.10.3380.10">
    <property type="entry name" value="Sec63 N-terminal domain-like domain"/>
    <property type="match status" value="1"/>
</dbReference>
<gene>
    <name evidence="7" type="ORF">FWILDA_LOCUS12662</name>
</gene>
<dbReference type="EMBL" id="CAMKVN010004219">
    <property type="protein sequence ID" value="CAI2186608.1"/>
    <property type="molecule type" value="Genomic_DNA"/>
</dbReference>
<organism evidence="7 8">
    <name type="scientific">Funneliformis geosporum</name>
    <dbReference type="NCBI Taxonomy" id="1117311"/>
    <lineage>
        <taxon>Eukaryota</taxon>
        <taxon>Fungi</taxon>
        <taxon>Fungi incertae sedis</taxon>
        <taxon>Mucoromycota</taxon>
        <taxon>Glomeromycotina</taxon>
        <taxon>Glomeromycetes</taxon>
        <taxon>Glomerales</taxon>
        <taxon>Glomeraceae</taxon>
        <taxon>Funneliformis</taxon>
    </lineage>
</organism>
<evidence type="ECO:0000256" key="5">
    <source>
        <dbReference type="SAM" id="Phobius"/>
    </source>
</evidence>
<reference evidence="7" key="1">
    <citation type="submission" date="2022-08" db="EMBL/GenBank/DDBJ databases">
        <authorList>
            <person name="Kallberg Y."/>
            <person name="Tangrot J."/>
            <person name="Rosling A."/>
        </authorList>
    </citation>
    <scope>NUCLEOTIDE SEQUENCE</scope>
    <source>
        <strain evidence="7">Wild A</strain>
    </source>
</reference>
<evidence type="ECO:0000313" key="8">
    <source>
        <dbReference type="Proteomes" id="UP001153678"/>
    </source>
</evidence>
<proteinExistence type="predicted"/>
<dbReference type="GO" id="GO:0016020">
    <property type="term" value="C:membrane"/>
    <property type="evidence" value="ECO:0007669"/>
    <property type="project" value="UniProtKB-SubCell"/>
</dbReference>
<dbReference type="Proteomes" id="UP001153678">
    <property type="component" value="Unassembled WGS sequence"/>
</dbReference>
<dbReference type="AlphaFoldDB" id="A0A9W4SZU2"/>
<name>A0A9W4SZU2_9GLOM</name>
<dbReference type="PANTHER" id="PTHR24075:SF6">
    <property type="entry name" value="ACTIVATING SIGNAL COINTEGRATOR 1 COMPLEX SUBUNIT 3"/>
    <property type="match status" value="1"/>
</dbReference>
<feature type="domain" description="SEC63" evidence="6">
    <location>
        <begin position="16"/>
        <end position="111"/>
    </location>
</feature>